<evidence type="ECO:0000313" key="3">
    <source>
        <dbReference type="Proteomes" id="UP001558613"/>
    </source>
</evidence>
<feature type="compositionally biased region" description="Polar residues" evidence="1">
    <location>
        <begin position="1"/>
        <end position="10"/>
    </location>
</feature>
<dbReference type="Proteomes" id="UP001558613">
    <property type="component" value="Unassembled WGS sequence"/>
</dbReference>
<dbReference type="InterPro" id="IPR009003">
    <property type="entry name" value="Peptidase_S1_PA"/>
</dbReference>
<dbReference type="EMBL" id="JAYMGO010000014">
    <property type="protein sequence ID" value="KAL1262415.1"/>
    <property type="molecule type" value="Genomic_DNA"/>
</dbReference>
<reference evidence="2 3" key="1">
    <citation type="submission" date="2023-09" db="EMBL/GenBank/DDBJ databases">
        <authorList>
            <person name="Wang M."/>
        </authorList>
    </citation>
    <scope>NUCLEOTIDE SEQUENCE [LARGE SCALE GENOMIC DNA]</scope>
    <source>
        <strain evidence="2">GT-2023</strain>
        <tissue evidence="2">Liver</tissue>
    </source>
</reference>
<keyword evidence="3" id="KW-1185">Reference proteome</keyword>
<accession>A0ABR3MBE4</accession>
<dbReference type="SUPFAM" id="SSF50494">
    <property type="entry name" value="Trypsin-like serine proteases"/>
    <property type="match status" value="1"/>
</dbReference>
<feature type="region of interest" description="Disordered" evidence="1">
    <location>
        <begin position="1"/>
        <end position="37"/>
    </location>
</feature>
<evidence type="ECO:0000256" key="1">
    <source>
        <dbReference type="SAM" id="MobiDB-lite"/>
    </source>
</evidence>
<evidence type="ECO:0000313" key="2">
    <source>
        <dbReference type="EMBL" id="KAL1262415.1"/>
    </source>
</evidence>
<protein>
    <submittedName>
        <fullName evidence="2">Uncharacterized protein</fullName>
    </submittedName>
</protein>
<sequence length="103" mass="11324">MARKTPSITTLGPRAPITTSNQGSCGQRTEAPSNSLPMFRIRGGQVSDIREQPWQAAITVYLHVAPIVQLHVRRRASSLDSAWNLSPLHCFRIGVCVFSLIPT</sequence>
<name>A0ABR3MBE4_9TELE</name>
<gene>
    <name evidence="2" type="ORF">QQF64_007680</name>
</gene>
<feature type="compositionally biased region" description="Polar residues" evidence="1">
    <location>
        <begin position="17"/>
        <end position="36"/>
    </location>
</feature>
<organism evidence="2 3">
    <name type="scientific">Cirrhinus molitorella</name>
    <name type="common">mud carp</name>
    <dbReference type="NCBI Taxonomy" id="172907"/>
    <lineage>
        <taxon>Eukaryota</taxon>
        <taxon>Metazoa</taxon>
        <taxon>Chordata</taxon>
        <taxon>Craniata</taxon>
        <taxon>Vertebrata</taxon>
        <taxon>Euteleostomi</taxon>
        <taxon>Actinopterygii</taxon>
        <taxon>Neopterygii</taxon>
        <taxon>Teleostei</taxon>
        <taxon>Ostariophysi</taxon>
        <taxon>Cypriniformes</taxon>
        <taxon>Cyprinidae</taxon>
        <taxon>Labeoninae</taxon>
        <taxon>Labeonini</taxon>
        <taxon>Cirrhinus</taxon>
    </lineage>
</organism>
<comment type="caution">
    <text evidence="2">The sequence shown here is derived from an EMBL/GenBank/DDBJ whole genome shotgun (WGS) entry which is preliminary data.</text>
</comment>
<proteinExistence type="predicted"/>